<evidence type="ECO:0000313" key="3">
    <source>
        <dbReference type="EMBL" id="KAK8858257.1"/>
    </source>
</evidence>
<dbReference type="InterPro" id="IPR011009">
    <property type="entry name" value="Kinase-like_dom_sf"/>
</dbReference>
<organism evidence="3 4">
    <name type="scientific">Tritrichomonas musculus</name>
    <dbReference type="NCBI Taxonomy" id="1915356"/>
    <lineage>
        <taxon>Eukaryota</taxon>
        <taxon>Metamonada</taxon>
        <taxon>Parabasalia</taxon>
        <taxon>Tritrichomonadida</taxon>
        <taxon>Tritrichomonadidae</taxon>
        <taxon>Tritrichomonas</taxon>
    </lineage>
</organism>
<gene>
    <name evidence="3" type="ORF">M9Y10_013358</name>
</gene>
<dbReference type="Pfam" id="PF00069">
    <property type="entry name" value="Pkinase"/>
    <property type="match status" value="1"/>
</dbReference>
<dbReference type="InterPro" id="IPR008271">
    <property type="entry name" value="Ser/Thr_kinase_AS"/>
</dbReference>
<dbReference type="InterPro" id="IPR006597">
    <property type="entry name" value="Sel1-like"/>
</dbReference>
<dbReference type="SMART" id="SM00220">
    <property type="entry name" value="S_TKc"/>
    <property type="match status" value="1"/>
</dbReference>
<dbReference type="PROSITE" id="PS50011">
    <property type="entry name" value="PROTEIN_KINASE_DOM"/>
    <property type="match status" value="1"/>
</dbReference>
<keyword evidence="4" id="KW-1185">Reference proteome</keyword>
<protein>
    <recommendedName>
        <fullName evidence="2">Protein kinase domain-containing protein</fullName>
    </recommendedName>
</protein>
<dbReference type="SUPFAM" id="SSF56112">
    <property type="entry name" value="Protein kinase-like (PK-like)"/>
    <property type="match status" value="1"/>
</dbReference>
<comment type="caution">
    <text evidence="3">The sequence shown here is derived from an EMBL/GenBank/DDBJ whole genome shotgun (WGS) entry which is preliminary data.</text>
</comment>
<dbReference type="Gene3D" id="1.10.510.10">
    <property type="entry name" value="Transferase(Phosphotransferase) domain 1"/>
    <property type="match status" value="1"/>
</dbReference>
<sequence length="1357" mass="157862">MEEGFYLFQSYFENQRIKVSNNLLEKVLYDFIFHLVNKDNQHIIFRSINQTINQSKIVFIDEYKTSDEIYFIFCFDKQILIISEDNLSLLNTFFHNNKDSKVYILPTNDNKSILTTLKFKIPEFNSIQISIDDYYFQSELKSFTSRFIIKNERIKTFWSKIVPIICGYLIKKSYFNSSVDRIKNYKIFIDSTEEFDLTEKEFISIRTLDTSSTSSVELIYHIKKEKLFVLKKSTNRDFNLKLFEREHHNYLNLHHPFLLKCYGIVKNDSFCGIILEFIEGKTLNFYRKMNLKIEEKMKFAFELMITIQYLHNNHFIYRDLKPDNMMIDQNNVAILIDLDRMILNSNDDQNENMTKSLSHDFLSPEICEGKPFSYSTDIYSIGKIMNFLFNEEFKTMNSYSNDLQLLVKRCIENDPKKRPVISELIDLFYINFYGKISNNGLETNTIQSIEDIHSDDYLKYWVFIAENKNVVSQRKLGKMHEKGTSIPEDISKAIYYYSLASDQNDAYSQTSLGLIYGYNNDASKSIHYLTLAVNQNYSDAQFYLGVIYTEGEFTQRNMNKALHYLTLAANQNNHKAQTNLGLLYSKGYLIPPDPKKAFYYFSLAAEQDGTEAQYCVGCFYSEGKYVKQDINKAIYYFTKAALKNHLYAQLNLSTIYEQGQFVKRDVDKAIYFCTLAALQDFPPALHNLATYYLRGEDVPRDVNKAIQTYFLAAEQNYLPSLMILGPLYEQGEIVEPDINKAIYYYSLAADQNDLSAQLKLGEIYMSNKYNVKNVNKAIYYYSLASSQNNAQANFSLGEIYYEGKLVSRDTNKFLHYLTLASNQNHPPAQYLLGTIYFNGQYVERDIKKAIHYLSLAANQNYSEAQFCLGSIYQYIDINKAIHYLSLAAKQDHSFALTSLGSLEKNIDKSIQYFTRAANLNNPFAQFLLGEIYGTKNSAFFDTSKSIYYLTLSANQNDDRAQLRLGAIYLNGDFVARDVNRAIHYLSLASDQNNSTAQTDLGILYYSGQYIEKDIAKAIMYFSLAANQKNKVAQYNLGYIYEQGKNGTVDMEKAIHYYSLSANQNHSLALVNLGIIYLKGENVNQDINKAIHYFKLASNQNSPGAQFNLGIIYERGHFIKQDINKSIFYFSLAANQDYRKAQYVLAVFYHQGKYVQRDVSKAIHYYKELSSLNSQHAKNNLAIIYKNGFETKKNIPYAIELFNEAIRQNEDELALYNLARIYLYGDGVGVDVDKSIYLSFKSMKKNIVSRILLILALIKKTESVTLNKIKEILCQFTDDYDEISSDIYEQINEDNLEDHSIYEYYFELFQNLDYFYDCYKCYISSFNFFSTKQNQKQKETKKPIDINDQFYQGFGIQL</sequence>
<dbReference type="SMART" id="SM00671">
    <property type="entry name" value="SEL1"/>
    <property type="match status" value="22"/>
</dbReference>
<dbReference type="SUPFAM" id="SSF81901">
    <property type="entry name" value="HCP-like"/>
    <property type="match status" value="4"/>
</dbReference>
<evidence type="ECO:0000313" key="4">
    <source>
        <dbReference type="Proteomes" id="UP001470230"/>
    </source>
</evidence>
<dbReference type="Pfam" id="PF08238">
    <property type="entry name" value="Sel1"/>
    <property type="match status" value="22"/>
</dbReference>
<dbReference type="Gene3D" id="1.25.40.10">
    <property type="entry name" value="Tetratricopeptide repeat domain"/>
    <property type="match status" value="4"/>
</dbReference>
<reference evidence="3 4" key="1">
    <citation type="submission" date="2024-04" db="EMBL/GenBank/DDBJ databases">
        <title>Tritrichomonas musculus Genome.</title>
        <authorList>
            <person name="Alves-Ferreira E."/>
            <person name="Grigg M."/>
            <person name="Lorenzi H."/>
            <person name="Galac M."/>
        </authorList>
    </citation>
    <scope>NUCLEOTIDE SEQUENCE [LARGE SCALE GENOMIC DNA]</scope>
    <source>
        <strain evidence="3 4">EAF2021</strain>
    </source>
</reference>
<proteinExistence type="inferred from homology"/>
<name>A0ABR2I8D3_9EUKA</name>
<accession>A0ABR2I8D3</accession>
<dbReference type="InterPro" id="IPR011990">
    <property type="entry name" value="TPR-like_helical_dom_sf"/>
</dbReference>
<feature type="domain" description="Protein kinase" evidence="2">
    <location>
        <begin position="202"/>
        <end position="430"/>
    </location>
</feature>
<evidence type="ECO:0000259" key="2">
    <source>
        <dbReference type="PROSITE" id="PS50011"/>
    </source>
</evidence>
<dbReference type="InterPro" id="IPR000719">
    <property type="entry name" value="Prot_kinase_dom"/>
</dbReference>
<dbReference type="CDD" id="cd00180">
    <property type="entry name" value="PKc"/>
    <property type="match status" value="1"/>
</dbReference>
<dbReference type="PANTHER" id="PTHR11102:SF160">
    <property type="entry name" value="ERAD-ASSOCIATED E3 UBIQUITIN-PROTEIN LIGASE COMPONENT HRD3"/>
    <property type="match status" value="1"/>
</dbReference>
<evidence type="ECO:0000256" key="1">
    <source>
        <dbReference type="ARBA" id="ARBA00038101"/>
    </source>
</evidence>
<dbReference type="PROSITE" id="PS00108">
    <property type="entry name" value="PROTEIN_KINASE_ST"/>
    <property type="match status" value="1"/>
</dbReference>
<dbReference type="EMBL" id="JAPFFF010000019">
    <property type="protein sequence ID" value="KAK8858257.1"/>
    <property type="molecule type" value="Genomic_DNA"/>
</dbReference>
<dbReference type="Proteomes" id="UP001470230">
    <property type="component" value="Unassembled WGS sequence"/>
</dbReference>
<dbReference type="PANTHER" id="PTHR11102">
    <property type="entry name" value="SEL-1-LIKE PROTEIN"/>
    <property type="match status" value="1"/>
</dbReference>
<comment type="similarity">
    <text evidence="1">Belongs to the sel-1 family.</text>
</comment>
<dbReference type="InterPro" id="IPR050767">
    <property type="entry name" value="Sel1_AlgK"/>
</dbReference>